<comment type="caution">
    <text evidence="2">The sequence shown here is derived from an EMBL/GenBank/DDBJ whole genome shotgun (WGS) entry which is preliminary data.</text>
</comment>
<proteinExistence type="predicted"/>
<reference evidence="2 3" key="1">
    <citation type="submission" date="2020-04" db="EMBL/GenBank/DDBJ databases">
        <title>Perkinsus olseni comparative genomics.</title>
        <authorList>
            <person name="Bogema D.R."/>
        </authorList>
    </citation>
    <scope>NUCLEOTIDE SEQUENCE [LARGE SCALE GENOMIC DNA]</scope>
    <source>
        <strain evidence="2 3">ATCC PRA-207</strain>
    </source>
</reference>
<feature type="non-terminal residue" evidence="2">
    <location>
        <position position="63"/>
    </location>
</feature>
<keyword evidence="3" id="KW-1185">Reference proteome</keyword>
<gene>
    <name evidence="2" type="ORF">FOZ63_014316</name>
</gene>
<evidence type="ECO:0000313" key="2">
    <source>
        <dbReference type="EMBL" id="KAF4739044.1"/>
    </source>
</evidence>
<sequence length="63" mass="7558">IRRRGSRRFDRVWCLGASDLSFPDSVRLYCCELQGTSRGAQLRHRRSTRKRVRTHRREAEAKR</sequence>
<name>A0A7J6T1B5_PEROL</name>
<evidence type="ECO:0000313" key="3">
    <source>
        <dbReference type="Proteomes" id="UP000553632"/>
    </source>
</evidence>
<dbReference type="Proteomes" id="UP000553632">
    <property type="component" value="Unassembled WGS sequence"/>
</dbReference>
<feature type="compositionally biased region" description="Basic residues" evidence="1">
    <location>
        <begin position="41"/>
        <end position="56"/>
    </location>
</feature>
<dbReference type="AlphaFoldDB" id="A0A7J6T1B5"/>
<accession>A0A7J6T1B5</accession>
<feature type="region of interest" description="Disordered" evidence="1">
    <location>
        <begin position="41"/>
        <end position="63"/>
    </location>
</feature>
<protein>
    <submittedName>
        <fullName evidence="2">Uncharacterized protein</fullName>
    </submittedName>
</protein>
<dbReference type="EMBL" id="JABANO010014161">
    <property type="protein sequence ID" value="KAF4739044.1"/>
    <property type="molecule type" value="Genomic_DNA"/>
</dbReference>
<feature type="non-terminal residue" evidence="2">
    <location>
        <position position="1"/>
    </location>
</feature>
<organism evidence="2 3">
    <name type="scientific">Perkinsus olseni</name>
    <name type="common">Perkinsus atlanticus</name>
    <dbReference type="NCBI Taxonomy" id="32597"/>
    <lineage>
        <taxon>Eukaryota</taxon>
        <taxon>Sar</taxon>
        <taxon>Alveolata</taxon>
        <taxon>Perkinsozoa</taxon>
        <taxon>Perkinsea</taxon>
        <taxon>Perkinsida</taxon>
        <taxon>Perkinsidae</taxon>
        <taxon>Perkinsus</taxon>
    </lineage>
</organism>
<evidence type="ECO:0000256" key="1">
    <source>
        <dbReference type="SAM" id="MobiDB-lite"/>
    </source>
</evidence>